<keyword evidence="4 6" id="KW-0648">Protein biosynthesis</keyword>
<evidence type="ECO:0000256" key="1">
    <source>
        <dbReference type="ARBA" id="ARBA00022598"/>
    </source>
</evidence>
<dbReference type="Gene3D" id="1.10.240.10">
    <property type="entry name" value="Tyrosyl-Transfer RNA Synthetase"/>
    <property type="match status" value="1"/>
</dbReference>
<keyword evidence="3 6" id="KW-0067">ATP-binding</keyword>
<evidence type="ECO:0000256" key="3">
    <source>
        <dbReference type="ARBA" id="ARBA00022840"/>
    </source>
</evidence>
<dbReference type="SUPFAM" id="SSF52374">
    <property type="entry name" value="Nucleotidylyl transferase"/>
    <property type="match status" value="1"/>
</dbReference>
<evidence type="ECO:0000256" key="6">
    <source>
        <dbReference type="RuleBase" id="RU363036"/>
    </source>
</evidence>
<dbReference type="GO" id="GO:0004830">
    <property type="term" value="F:tryptophan-tRNA ligase activity"/>
    <property type="evidence" value="ECO:0007669"/>
    <property type="project" value="TreeGrafter"/>
</dbReference>
<comment type="caution">
    <text evidence="7">The sequence shown here is derived from an EMBL/GenBank/DDBJ whole genome shotgun (WGS) entry which is preliminary data.</text>
</comment>
<dbReference type="InterPro" id="IPR050203">
    <property type="entry name" value="Trp-tRNA_synthetase"/>
</dbReference>
<proteinExistence type="inferred from homology"/>
<evidence type="ECO:0000313" key="8">
    <source>
        <dbReference type="Proteomes" id="UP001153365"/>
    </source>
</evidence>
<dbReference type="GO" id="GO:0070183">
    <property type="term" value="P:mitochondrial tryptophanyl-tRNA aminoacylation"/>
    <property type="evidence" value="ECO:0007669"/>
    <property type="project" value="TreeGrafter"/>
</dbReference>
<dbReference type="Proteomes" id="UP001153365">
    <property type="component" value="Unassembled WGS sequence"/>
</dbReference>
<dbReference type="GO" id="GO:0005759">
    <property type="term" value="C:mitochondrial matrix"/>
    <property type="evidence" value="ECO:0007669"/>
    <property type="project" value="TreeGrafter"/>
</dbReference>
<keyword evidence="8" id="KW-1185">Reference proteome</keyword>
<keyword evidence="2 6" id="KW-0547">Nucleotide-binding</keyword>
<protein>
    <submittedName>
        <fullName evidence="7">Uncharacterized protein</fullName>
    </submittedName>
</protein>
<keyword evidence="5 6" id="KW-0030">Aminoacyl-tRNA synthetase</keyword>
<comment type="similarity">
    <text evidence="6">Belongs to the class-I aminoacyl-tRNA synthetase family.</text>
</comment>
<dbReference type="EMBL" id="CALTRL010003218">
    <property type="protein sequence ID" value="CAH7678646.1"/>
    <property type="molecule type" value="Genomic_DNA"/>
</dbReference>
<sequence>MSKSSPSVQSRILITDSPQEIQSKITLAVADSIKFVTYNPINKPGISNLLDIYCSITGEEESLSKRFEGRMADELKSQLVDPHNCFEALNPAVPKTLVHNFWMIMIIGYSLSKSRWCLRTEWRAIERNMRSQATNTVSIKPMPPVVEAPIGPDVSPLFDRRAKPGWLKVFGMGAVKDQQDQLGTFELQMRVIELGSEKAASSTLAIGQSMQRRSTNLSLPITSHPISK</sequence>
<dbReference type="InterPro" id="IPR002305">
    <property type="entry name" value="aa-tRNA-synth_Ic"/>
</dbReference>
<keyword evidence="1 6" id="KW-0436">Ligase</keyword>
<name>A0AAV0B4C4_PHAPC</name>
<organism evidence="7 8">
    <name type="scientific">Phakopsora pachyrhizi</name>
    <name type="common">Asian soybean rust disease fungus</name>
    <dbReference type="NCBI Taxonomy" id="170000"/>
    <lineage>
        <taxon>Eukaryota</taxon>
        <taxon>Fungi</taxon>
        <taxon>Dikarya</taxon>
        <taxon>Basidiomycota</taxon>
        <taxon>Pucciniomycotina</taxon>
        <taxon>Pucciniomycetes</taxon>
        <taxon>Pucciniales</taxon>
        <taxon>Phakopsoraceae</taxon>
        <taxon>Phakopsora</taxon>
    </lineage>
</organism>
<evidence type="ECO:0000256" key="4">
    <source>
        <dbReference type="ARBA" id="ARBA00022917"/>
    </source>
</evidence>
<evidence type="ECO:0000313" key="7">
    <source>
        <dbReference type="EMBL" id="CAH7678646.1"/>
    </source>
</evidence>
<dbReference type="GO" id="GO:0005524">
    <property type="term" value="F:ATP binding"/>
    <property type="evidence" value="ECO:0007669"/>
    <property type="project" value="UniProtKB-KW"/>
</dbReference>
<dbReference type="AlphaFoldDB" id="A0AAV0B4C4"/>
<evidence type="ECO:0000256" key="2">
    <source>
        <dbReference type="ARBA" id="ARBA00022741"/>
    </source>
</evidence>
<dbReference type="PANTHER" id="PTHR43766">
    <property type="entry name" value="TRYPTOPHAN--TRNA LIGASE, MITOCHONDRIAL"/>
    <property type="match status" value="1"/>
</dbReference>
<dbReference type="Pfam" id="PF00579">
    <property type="entry name" value="tRNA-synt_1b"/>
    <property type="match status" value="1"/>
</dbReference>
<accession>A0AAV0B4C4</accession>
<gene>
    <name evidence="7" type="ORF">PPACK8108_LOCUS13097</name>
</gene>
<reference evidence="7" key="1">
    <citation type="submission" date="2022-06" db="EMBL/GenBank/DDBJ databases">
        <authorList>
            <consortium name="SYNGENTA / RWTH Aachen University"/>
        </authorList>
    </citation>
    <scope>NUCLEOTIDE SEQUENCE</scope>
</reference>
<evidence type="ECO:0000256" key="5">
    <source>
        <dbReference type="ARBA" id="ARBA00023146"/>
    </source>
</evidence>
<dbReference type="PANTHER" id="PTHR43766:SF1">
    <property type="entry name" value="TRYPTOPHAN--TRNA LIGASE, MITOCHONDRIAL"/>
    <property type="match status" value="1"/>
</dbReference>